<proteinExistence type="predicted"/>
<keyword evidence="2" id="KW-1185">Reference proteome</keyword>
<dbReference type="Proteomes" id="UP000281406">
    <property type="component" value="Unassembled WGS sequence"/>
</dbReference>
<comment type="caution">
    <text evidence="1">The sequence shown here is derived from an EMBL/GenBank/DDBJ whole genome shotgun (WGS) entry which is preliminary data.</text>
</comment>
<evidence type="ECO:0000313" key="1">
    <source>
        <dbReference type="EMBL" id="ROI15231.1"/>
    </source>
</evidence>
<evidence type="ECO:0000313" key="2">
    <source>
        <dbReference type="Proteomes" id="UP000281406"/>
    </source>
</evidence>
<dbReference type="AlphaFoldDB" id="A0A3N0XEJ5"/>
<protein>
    <submittedName>
        <fullName evidence="1">Uncharacterized protein</fullName>
    </submittedName>
</protein>
<dbReference type="EMBL" id="RJVU01079956">
    <property type="protein sequence ID" value="ROI15231.1"/>
    <property type="molecule type" value="Genomic_DNA"/>
</dbReference>
<organism evidence="1 2">
    <name type="scientific">Anabarilius grahami</name>
    <name type="common">Kanglang fish</name>
    <name type="synonym">Barilius grahami</name>
    <dbReference type="NCBI Taxonomy" id="495550"/>
    <lineage>
        <taxon>Eukaryota</taxon>
        <taxon>Metazoa</taxon>
        <taxon>Chordata</taxon>
        <taxon>Craniata</taxon>
        <taxon>Vertebrata</taxon>
        <taxon>Euteleostomi</taxon>
        <taxon>Actinopterygii</taxon>
        <taxon>Neopterygii</taxon>
        <taxon>Teleostei</taxon>
        <taxon>Ostariophysi</taxon>
        <taxon>Cypriniformes</taxon>
        <taxon>Xenocyprididae</taxon>
        <taxon>Xenocypridinae</taxon>
        <taxon>Xenocypridinae incertae sedis</taxon>
        <taxon>Anabarilius</taxon>
    </lineage>
</organism>
<sequence>MEFGPQQSPAGMTVIPQSHPYMAAIPESHPIMAAIPESHPNMATIPESCYIMAVTPESPAVMATMPEPPAISTAMPELPTRVCHLFVPAFKLTAEVIGLPRGSCLAGRETPARVGCHWCDISWESPGCPAVVWLFGCFERRLPWQLVTRWKLF</sequence>
<name>A0A3N0XEJ5_ANAGA</name>
<gene>
    <name evidence="1" type="ORF">DPX16_6242</name>
</gene>
<accession>A0A3N0XEJ5</accession>
<reference evidence="1 2" key="1">
    <citation type="submission" date="2018-10" db="EMBL/GenBank/DDBJ databases">
        <title>Genome assembly for a Yunnan-Guizhou Plateau 3E fish, Anabarilius grahami (Regan), and its evolutionary and genetic applications.</title>
        <authorList>
            <person name="Jiang W."/>
        </authorList>
    </citation>
    <scope>NUCLEOTIDE SEQUENCE [LARGE SCALE GENOMIC DNA]</scope>
    <source>
        <strain evidence="1">AG-KIZ</strain>
        <tissue evidence="1">Muscle</tissue>
    </source>
</reference>